<gene>
    <name evidence="2" type="ORF">J0695_26480</name>
</gene>
<dbReference type="SUPFAM" id="SSF55729">
    <property type="entry name" value="Acyl-CoA N-acyltransferases (Nat)"/>
    <property type="match status" value="1"/>
</dbReference>
<dbReference type="Gene3D" id="3.40.630.30">
    <property type="match status" value="1"/>
</dbReference>
<dbReference type="PROSITE" id="PS51186">
    <property type="entry name" value="GNAT"/>
    <property type="match status" value="1"/>
</dbReference>
<dbReference type="GO" id="GO:1990189">
    <property type="term" value="F:protein N-terminal-serine acetyltransferase activity"/>
    <property type="evidence" value="ECO:0007669"/>
    <property type="project" value="TreeGrafter"/>
</dbReference>
<dbReference type="GO" id="GO:0008999">
    <property type="term" value="F:protein-N-terminal-alanine acetyltransferase activity"/>
    <property type="evidence" value="ECO:0007669"/>
    <property type="project" value="TreeGrafter"/>
</dbReference>
<dbReference type="GO" id="GO:0005737">
    <property type="term" value="C:cytoplasm"/>
    <property type="evidence" value="ECO:0007669"/>
    <property type="project" value="TreeGrafter"/>
</dbReference>
<accession>A0A939JK05</accession>
<dbReference type="PANTHER" id="PTHR43441">
    <property type="entry name" value="RIBOSOMAL-PROTEIN-SERINE ACETYLTRANSFERASE"/>
    <property type="match status" value="1"/>
</dbReference>
<organism evidence="2 3">
    <name type="scientific">Streptomyces beijiangensis</name>
    <dbReference type="NCBI Taxonomy" id="163361"/>
    <lineage>
        <taxon>Bacteria</taxon>
        <taxon>Bacillati</taxon>
        <taxon>Actinomycetota</taxon>
        <taxon>Actinomycetes</taxon>
        <taxon>Kitasatosporales</taxon>
        <taxon>Streptomycetaceae</taxon>
        <taxon>Streptomyces</taxon>
    </lineage>
</organism>
<dbReference type="AlphaFoldDB" id="A0A939JK05"/>
<proteinExistence type="predicted"/>
<dbReference type="Proteomes" id="UP000664167">
    <property type="component" value="Unassembled WGS sequence"/>
</dbReference>
<protein>
    <submittedName>
        <fullName evidence="2">GNAT family N-acetyltransferase</fullName>
    </submittedName>
</protein>
<evidence type="ECO:0000313" key="3">
    <source>
        <dbReference type="Proteomes" id="UP000664167"/>
    </source>
</evidence>
<name>A0A939JK05_9ACTN</name>
<comment type="caution">
    <text evidence="2">The sequence shown here is derived from an EMBL/GenBank/DDBJ whole genome shotgun (WGS) entry which is preliminary data.</text>
</comment>
<dbReference type="EMBL" id="JAFLRJ010000272">
    <property type="protein sequence ID" value="MBO0515312.1"/>
    <property type="molecule type" value="Genomic_DNA"/>
</dbReference>
<sequence>MSLPSSNFSAHNRPVTTPAITTERLTLRPVSPEDAADLADGGTGGLAWVDGGPFDGTRRAAGGLVRAAAVGVYDPAWGMYALIRNEDGKAVGGMGFHGAPTGGRVEIGYDLAEPARGHGYATEALHALTARTLQHPDVATVLAKTEPENKPSRSVLTRSGFRHTAEENGLLVYELTP</sequence>
<dbReference type="PANTHER" id="PTHR43441:SF6">
    <property type="entry name" value="N-ACETYLTRANSFERASE DOMAIN-CONTAINING PROTEIN"/>
    <property type="match status" value="1"/>
</dbReference>
<evidence type="ECO:0000259" key="1">
    <source>
        <dbReference type="PROSITE" id="PS51186"/>
    </source>
</evidence>
<dbReference type="Pfam" id="PF13302">
    <property type="entry name" value="Acetyltransf_3"/>
    <property type="match status" value="1"/>
</dbReference>
<dbReference type="InterPro" id="IPR000182">
    <property type="entry name" value="GNAT_dom"/>
</dbReference>
<evidence type="ECO:0000313" key="2">
    <source>
        <dbReference type="EMBL" id="MBO0515312.1"/>
    </source>
</evidence>
<dbReference type="InterPro" id="IPR051908">
    <property type="entry name" value="Ribosomal_N-acetyltransferase"/>
</dbReference>
<feature type="domain" description="N-acetyltransferase" evidence="1">
    <location>
        <begin position="25"/>
        <end position="177"/>
    </location>
</feature>
<keyword evidence="3" id="KW-1185">Reference proteome</keyword>
<reference evidence="2" key="1">
    <citation type="submission" date="2021-03" db="EMBL/GenBank/DDBJ databases">
        <title>Streptomyces poriferae sp. nov., a novel marine sponge-derived Actinobacteria species with anti-MRSA activity.</title>
        <authorList>
            <person name="Sandoval-Powers M."/>
            <person name="Kralova S."/>
            <person name="Nguyen G.-S."/>
            <person name="Fawwal D."/>
            <person name="Degnes K."/>
            <person name="Klinkenberg G."/>
            <person name="Sletta H."/>
            <person name="Wentzel A."/>
            <person name="Liles M.R."/>
        </authorList>
    </citation>
    <scope>NUCLEOTIDE SEQUENCE</scope>
    <source>
        <strain evidence="2">DSM 41794</strain>
    </source>
</reference>
<dbReference type="InterPro" id="IPR016181">
    <property type="entry name" value="Acyl_CoA_acyltransferase"/>
</dbReference>